<dbReference type="Proteomes" id="UP001187192">
    <property type="component" value="Unassembled WGS sequence"/>
</dbReference>
<organism evidence="1 2">
    <name type="scientific">Ficus carica</name>
    <name type="common">Common fig</name>
    <dbReference type="NCBI Taxonomy" id="3494"/>
    <lineage>
        <taxon>Eukaryota</taxon>
        <taxon>Viridiplantae</taxon>
        <taxon>Streptophyta</taxon>
        <taxon>Embryophyta</taxon>
        <taxon>Tracheophyta</taxon>
        <taxon>Spermatophyta</taxon>
        <taxon>Magnoliopsida</taxon>
        <taxon>eudicotyledons</taxon>
        <taxon>Gunneridae</taxon>
        <taxon>Pentapetalae</taxon>
        <taxon>rosids</taxon>
        <taxon>fabids</taxon>
        <taxon>Rosales</taxon>
        <taxon>Moraceae</taxon>
        <taxon>Ficeae</taxon>
        <taxon>Ficus</taxon>
    </lineage>
</organism>
<evidence type="ECO:0000313" key="1">
    <source>
        <dbReference type="EMBL" id="GMN41646.1"/>
    </source>
</evidence>
<evidence type="ECO:0000313" key="2">
    <source>
        <dbReference type="Proteomes" id="UP001187192"/>
    </source>
</evidence>
<accession>A0AA88AKF5</accession>
<comment type="caution">
    <text evidence="1">The sequence shown here is derived from an EMBL/GenBank/DDBJ whole genome shotgun (WGS) entry which is preliminary data.</text>
</comment>
<reference evidence="1" key="1">
    <citation type="submission" date="2023-07" db="EMBL/GenBank/DDBJ databases">
        <title>draft genome sequence of fig (Ficus carica).</title>
        <authorList>
            <person name="Takahashi T."/>
            <person name="Nishimura K."/>
        </authorList>
    </citation>
    <scope>NUCLEOTIDE SEQUENCE</scope>
</reference>
<keyword evidence="2" id="KW-1185">Reference proteome</keyword>
<dbReference type="AlphaFoldDB" id="A0AA88AKF5"/>
<name>A0AA88AKF5_FICCA</name>
<dbReference type="EMBL" id="BTGU01000013">
    <property type="protein sequence ID" value="GMN41646.1"/>
    <property type="molecule type" value="Genomic_DNA"/>
</dbReference>
<sequence length="135" mass="15173">MSRRQRSDHCDLGVRMVAETPFSLSILRCYSIVDCRAGIVQFVTIFVDGVTFFHTTELQSLAISDAIGGGEGREVARLRSLLIDRASTFGKNGGDGDNREREVSWRMRVCDSEFRCFAAQRRWAMAATAMVVWES</sequence>
<gene>
    <name evidence="1" type="ORF">TIFTF001_010869</name>
</gene>
<protein>
    <submittedName>
        <fullName evidence="1">Uncharacterized protein</fullName>
    </submittedName>
</protein>
<proteinExistence type="predicted"/>